<dbReference type="AlphaFoldDB" id="A0A0L8AN91"/>
<evidence type="ECO:0000256" key="5">
    <source>
        <dbReference type="ARBA" id="ARBA00023136"/>
    </source>
</evidence>
<keyword evidence="11" id="KW-1185">Reference proteome</keyword>
<dbReference type="EMBL" id="JSVA01000006">
    <property type="protein sequence ID" value="KOF03736.1"/>
    <property type="molecule type" value="Genomic_DNA"/>
</dbReference>
<dbReference type="OrthoDB" id="9770036at2"/>
<sequence>MNFRENVREGIKSIKSNTLRTILTGLIIAIGITSLVGMLTAVDGIQSEIEASMSGLGANSFDVESRTSGRRNMNGVREKSYTPIKYDEAVRFKEDFNFPSTVTIYTRASGSAEIKYEDKKTNPNTSITGGDENYFSIKDVKIERGRNFSALEIEFGNYVCILGTEVVKALFDKNEDPLNKTVKFYGNNYRVIGVLEEKGGFGGDTEEDRNIIIPLLNAKRLDRSGRMRYNITVMINEPEQIDYAMGEATGYMRKIRGNKLGEESSFEVVRSDSATEALDDMTNGLRIGGLVVGAVTLLGAAVGLMNIMMVSVTERTREIGIRKALGATPNRIRQQFLIEAIVICQMGGIAGALMGIGIGNILATALGGAFVIPWLWIIVGLIVCVFVGLASGVIPANKASKLDPIEALRFE</sequence>
<evidence type="ECO:0000256" key="4">
    <source>
        <dbReference type="ARBA" id="ARBA00022989"/>
    </source>
</evidence>
<keyword evidence="5 7" id="KW-0472">Membrane</keyword>
<comment type="similarity">
    <text evidence="6">Belongs to the ABC-4 integral membrane protein family.</text>
</comment>
<evidence type="ECO:0000256" key="2">
    <source>
        <dbReference type="ARBA" id="ARBA00022475"/>
    </source>
</evidence>
<feature type="transmembrane region" description="Helical" evidence="7">
    <location>
        <begin position="374"/>
        <end position="394"/>
    </location>
</feature>
<dbReference type="Pfam" id="PF02687">
    <property type="entry name" value="FtsX"/>
    <property type="match status" value="1"/>
</dbReference>
<name>A0A0L8AN91_9BACT</name>
<keyword evidence="4 7" id="KW-1133">Transmembrane helix</keyword>
<feature type="transmembrane region" description="Helical" evidence="7">
    <location>
        <begin position="21"/>
        <end position="42"/>
    </location>
</feature>
<keyword evidence="2" id="KW-1003">Cell membrane</keyword>
<comment type="caution">
    <text evidence="10">The sequence shown here is derived from an EMBL/GenBank/DDBJ whole genome shotgun (WGS) entry which is preliminary data.</text>
</comment>
<dbReference type="PANTHER" id="PTHR30572:SF4">
    <property type="entry name" value="ABC TRANSPORTER PERMEASE YTRF"/>
    <property type="match status" value="1"/>
</dbReference>
<reference evidence="11" key="1">
    <citation type="submission" date="2014-11" db="EMBL/GenBank/DDBJ databases">
        <title>Genome sequencing of Roseivirga sp. D-25.</title>
        <authorList>
            <person name="Selvaratnam C."/>
            <person name="Thevarajoo S."/>
            <person name="Goh K.M."/>
            <person name="Eee R."/>
            <person name="Chan K.-G."/>
            <person name="Chong C.S."/>
        </authorList>
    </citation>
    <scope>NUCLEOTIDE SEQUENCE [LARGE SCALE GENOMIC DNA]</scope>
    <source>
        <strain evidence="11">D-25</strain>
    </source>
</reference>
<feature type="domain" description="ABC3 transporter permease C-terminal" evidence="8">
    <location>
        <begin position="291"/>
        <end position="404"/>
    </location>
</feature>
<feature type="domain" description="MacB-like periplasmic core" evidence="9">
    <location>
        <begin position="21"/>
        <end position="248"/>
    </location>
</feature>
<dbReference type="GO" id="GO:0022857">
    <property type="term" value="F:transmembrane transporter activity"/>
    <property type="evidence" value="ECO:0007669"/>
    <property type="project" value="TreeGrafter"/>
</dbReference>
<evidence type="ECO:0000259" key="9">
    <source>
        <dbReference type="Pfam" id="PF12704"/>
    </source>
</evidence>
<dbReference type="Pfam" id="PF12704">
    <property type="entry name" value="MacB_PCD"/>
    <property type="match status" value="1"/>
</dbReference>
<evidence type="ECO:0000256" key="7">
    <source>
        <dbReference type="SAM" id="Phobius"/>
    </source>
</evidence>
<dbReference type="RefSeq" id="WP_053222694.1">
    <property type="nucleotide sequence ID" value="NZ_JSVA01000006.1"/>
</dbReference>
<dbReference type="InterPro" id="IPR050250">
    <property type="entry name" value="Macrolide_Exporter_MacB"/>
</dbReference>
<dbReference type="Proteomes" id="UP000036908">
    <property type="component" value="Unassembled WGS sequence"/>
</dbReference>
<feature type="transmembrane region" description="Helical" evidence="7">
    <location>
        <begin position="287"/>
        <end position="312"/>
    </location>
</feature>
<evidence type="ECO:0000256" key="6">
    <source>
        <dbReference type="ARBA" id="ARBA00038076"/>
    </source>
</evidence>
<organism evidence="10 11">
    <name type="scientific">Roseivirga seohaensis subsp. aquiponti</name>
    <dbReference type="NCBI Taxonomy" id="1566026"/>
    <lineage>
        <taxon>Bacteria</taxon>
        <taxon>Pseudomonadati</taxon>
        <taxon>Bacteroidota</taxon>
        <taxon>Cytophagia</taxon>
        <taxon>Cytophagales</taxon>
        <taxon>Roseivirgaceae</taxon>
        <taxon>Roseivirga</taxon>
    </lineage>
</organism>
<proteinExistence type="inferred from homology"/>
<evidence type="ECO:0000259" key="8">
    <source>
        <dbReference type="Pfam" id="PF02687"/>
    </source>
</evidence>
<dbReference type="InterPro" id="IPR025857">
    <property type="entry name" value="MacB_PCD"/>
</dbReference>
<feature type="transmembrane region" description="Helical" evidence="7">
    <location>
        <begin position="336"/>
        <end position="362"/>
    </location>
</feature>
<gene>
    <name evidence="10" type="ORF">OB69_05470</name>
</gene>
<dbReference type="PANTHER" id="PTHR30572">
    <property type="entry name" value="MEMBRANE COMPONENT OF TRANSPORTER-RELATED"/>
    <property type="match status" value="1"/>
</dbReference>
<accession>A0A0L8AN91</accession>
<evidence type="ECO:0000313" key="10">
    <source>
        <dbReference type="EMBL" id="KOF03736.1"/>
    </source>
</evidence>
<dbReference type="GO" id="GO:0005886">
    <property type="term" value="C:plasma membrane"/>
    <property type="evidence" value="ECO:0007669"/>
    <property type="project" value="UniProtKB-SubCell"/>
</dbReference>
<keyword evidence="3 7" id="KW-0812">Transmembrane</keyword>
<dbReference type="PATRIC" id="fig|1566026.4.peg.2918"/>
<dbReference type="InterPro" id="IPR003838">
    <property type="entry name" value="ABC3_permease_C"/>
</dbReference>
<evidence type="ECO:0000313" key="11">
    <source>
        <dbReference type="Proteomes" id="UP000036908"/>
    </source>
</evidence>
<evidence type="ECO:0000256" key="1">
    <source>
        <dbReference type="ARBA" id="ARBA00004651"/>
    </source>
</evidence>
<protein>
    <submittedName>
        <fullName evidence="10">ABC transporter</fullName>
    </submittedName>
</protein>
<comment type="subcellular location">
    <subcellularLocation>
        <location evidence="1">Cell membrane</location>
        <topology evidence="1">Multi-pass membrane protein</topology>
    </subcellularLocation>
</comment>
<evidence type="ECO:0000256" key="3">
    <source>
        <dbReference type="ARBA" id="ARBA00022692"/>
    </source>
</evidence>